<keyword evidence="4" id="KW-1003">Cell membrane</keyword>
<dbReference type="FunFam" id="1.10.287.130:FF:000001">
    <property type="entry name" value="Two-component sensor histidine kinase"/>
    <property type="match status" value="1"/>
</dbReference>
<accession>A0A3M8AHB3</accession>
<evidence type="ECO:0000256" key="13">
    <source>
        <dbReference type="ARBA" id="ARBA00023026"/>
    </source>
</evidence>
<dbReference type="CDD" id="cd00075">
    <property type="entry name" value="HATPase"/>
    <property type="match status" value="1"/>
</dbReference>
<evidence type="ECO:0000256" key="2">
    <source>
        <dbReference type="ARBA" id="ARBA00004651"/>
    </source>
</evidence>
<reference evidence="21 22" key="1">
    <citation type="submission" date="2018-10" db="EMBL/GenBank/DDBJ databases">
        <title>Phylogenomics of Brevibacillus.</title>
        <authorList>
            <person name="Dunlap C."/>
        </authorList>
    </citation>
    <scope>NUCLEOTIDE SEQUENCE [LARGE SCALE GENOMIC DNA]</scope>
    <source>
        <strain evidence="21 22">NRRL NRS 1219</strain>
    </source>
</reference>
<keyword evidence="14 17" id="KW-0472">Membrane</keyword>
<dbReference type="SUPFAM" id="SSF158472">
    <property type="entry name" value="HAMP domain-like"/>
    <property type="match status" value="1"/>
</dbReference>
<keyword evidence="11 17" id="KW-1133">Transmembrane helix</keyword>
<evidence type="ECO:0000256" key="3">
    <source>
        <dbReference type="ARBA" id="ARBA00012438"/>
    </source>
</evidence>
<dbReference type="InterPro" id="IPR004358">
    <property type="entry name" value="Sig_transdc_His_kin-like_C"/>
</dbReference>
<dbReference type="SMART" id="SM00304">
    <property type="entry name" value="HAMP"/>
    <property type="match status" value="1"/>
</dbReference>
<dbReference type="GO" id="GO:0005886">
    <property type="term" value="C:plasma membrane"/>
    <property type="evidence" value="ECO:0007669"/>
    <property type="project" value="UniProtKB-SubCell"/>
</dbReference>
<dbReference type="GO" id="GO:0005524">
    <property type="term" value="F:ATP binding"/>
    <property type="evidence" value="ECO:0007669"/>
    <property type="project" value="UniProtKB-KW"/>
</dbReference>
<dbReference type="InterPro" id="IPR003660">
    <property type="entry name" value="HAMP_dom"/>
</dbReference>
<dbReference type="AlphaFoldDB" id="A0A3M8AHB3"/>
<evidence type="ECO:0000256" key="17">
    <source>
        <dbReference type="SAM" id="Phobius"/>
    </source>
</evidence>
<evidence type="ECO:0000313" key="20">
    <source>
        <dbReference type="EMBL" id="GED26813.1"/>
    </source>
</evidence>
<dbReference type="RefSeq" id="WP_122953328.1">
    <property type="nucleotide sequence ID" value="NZ_BJOD01000029.1"/>
</dbReference>
<dbReference type="InterPro" id="IPR005467">
    <property type="entry name" value="His_kinase_dom"/>
</dbReference>
<dbReference type="CDD" id="cd06225">
    <property type="entry name" value="HAMP"/>
    <property type="match status" value="1"/>
</dbReference>
<dbReference type="Pfam" id="PF00512">
    <property type="entry name" value="HisKA"/>
    <property type="match status" value="1"/>
</dbReference>
<comment type="caution">
    <text evidence="21">The sequence shown here is derived from an EMBL/GenBank/DDBJ whole genome shotgun (WGS) entry which is preliminary data.</text>
</comment>
<gene>
    <name evidence="20" type="ORF">BAG01nite_29150</name>
    <name evidence="21" type="ORF">EB820_21400</name>
</gene>
<comment type="catalytic activity">
    <reaction evidence="1">
        <text>ATP + protein L-histidine = ADP + protein N-phospho-L-histidine.</text>
        <dbReference type="EC" id="2.7.13.3"/>
    </reaction>
</comment>
<dbReference type="SUPFAM" id="SSF55874">
    <property type="entry name" value="ATPase domain of HSP90 chaperone/DNA topoisomerase II/histidine kinase"/>
    <property type="match status" value="1"/>
</dbReference>
<evidence type="ECO:0000256" key="14">
    <source>
        <dbReference type="ARBA" id="ARBA00023136"/>
    </source>
</evidence>
<dbReference type="InterPro" id="IPR036097">
    <property type="entry name" value="HisK_dim/P_sf"/>
</dbReference>
<dbReference type="Gene3D" id="3.30.565.10">
    <property type="entry name" value="Histidine kinase-like ATPase, C-terminal domain"/>
    <property type="match status" value="1"/>
</dbReference>
<evidence type="ECO:0000313" key="23">
    <source>
        <dbReference type="Proteomes" id="UP000317180"/>
    </source>
</evidence>
<dbReference type="PANTHER" id="PTHR45528:SF11">
    <property type="entry name" value="HISTIDINE KINASE"/>
    <property type="match status" value="1"/>
</dbReference>
<keyword evidence="9 21" id="KW-0418">Kinase</keyword>
<keyword evidence="8" id="KW-0547">Nucleotide-binding</keyword>
<dbReference type="PRINTS" id="PR00344">
    <property type="entry name" value="BCTRLSENSOR"/>
</dbReference>
<feature type="domain" description="Histidine kinase" evidence="18">
    <location>
        <begin position="240"/>
        <end position="453"/>
    </location>
</feature>
<dbReference type="Pfam" id="PF00672">
    <property type="entry name" value="HAMP"/>
    <property type="match status" value="1"/>
</dbReference>
<keyword evidence="23" id="KW-1185">Reference proteome</keyword>
<dbReference type="PANTHER" id="PTHR45528">
    <property type="entry name" value="SENSOR HISTIDINE KINASE CPXA"/>
    <property type="match status" value="1"/>
</dbReference>
<evidence type="ECO:0000256" key="5">
    <source>
        <dbReference type="ARBA" id="ARBA00022553"/>
    </source>
</evidence>
<dbReference type="SMART" id="SM00388">
    <property type="entry name" value="HisKA"/>
    <property type="match status" value="1"/>
</dbReference>
<dbReference type="Gene3D" id="6.10.340.10">
    <property type="match status" value="1"/>
</dbReference>
<evidence type="ECO:0000256" key="16">
    <source>
        <dbReference type="ARBA" id="ARBA00040841"/>
    </source>
</evidence>
<evidence type="ECO:0000256" key="6">
    <source>
        <dbReference type="ARBA" id="ARBA00022679"/>
    </source>
</evidence>
<dbReference type="EC" id="2.7.13.3" evidence="3"/>
<dbReference type="FunFam" id="3.30.565.10:FF:000006">
    <property type="entry name" value="Sensor histidine kinase WalK"/>
    <property type="match status" value="1"/>
</dbReference>
<evidence type="ECO:0000259" key="18">
    <source>
        <dbReference type="PROSITE" id="PS50109"/>
    </source>
</evidence>
<dbReference type="Proteomes" id="UP000317180">
    <property type="component" value="Unassembled WGS sequence"/>
</dbReference>
<feature type="transmembrane region" description="Helical" evidence="17">
    <location>
        <begin position="6"/>
        <end position="31"/>
    </location>
</feature>
<dbReference type="PROSITE" id="PS50109">
    <property type="entry name" value="HIS_KIN"/>
    <property type="match status" value="1"/>
</dbReference>
<evidence type="ECO:0000256" key="8">
    <source>
        <dbReference type="ARBA" id="ARBA00022741"/>
    </source>
</evidence>
<evidence type="ECO:0000256" key="1">
    <source>
        <dbReference type="ARBA" id="ARBA00000085"/>
    </source>
</evidence>
<dbReference type="SMART" id="SM00387">
    <property type="entry name" value="HATPase_c"/>
    <property type="match status" value="1"/>
</dbReference>
<keyword evidence="10" id="KW-0067">ATP-binding</keyword>
<dbReference type="InterPro" id="IPR036890">
    <property type="entry name" value="HATPase_C_sf"/>
</dbReference>
<dbReference type="InterPro" id="IPR003594">
    <property type="entry name" value="HATPase_dom"/>
</dbReference>
<comment type="function">
    <text evidence="15">Member of the two-component regulatory system HssS/HssR involved in intracellular heme homeostasis and tempering of staphylococcal virulence. HssS functions as a heme sensor histidine kinase which is autophosphorylated at a histidine residue and transfers its phosphate group to an aspartate residue of HssR. HssR/HssS activates the expression of hrtAB, an efflux pump, in response to extracellular heme, hemin, hemoglobin or blood.</text>
</comment>
<organism evidence="21 22">
    <name type="scientific">Brevibacillus agri</name>
    <dbReference type="NCBI Taxonomy" id="51101"/>
    <lineage>
        <taxon>Bacteria</taxon>
        <taxon>Bacillati</taxon>
        <taxon>Bacillota</taxon>
        <taxon>Bacilli</taxon>
        <taxon>Bacillales</taxon>
        <taxon>Paenibacillaceae</taxon>
        <taxon>Brevibacillus</taxon>
    </lineage>
</organism>
<dbReference type="InterPro" id="IPR003661">
    <property type="entry name" value="HisK_dim/P_dom"/>
</dbReference>
<dbReference type="GeneID" id="82810331"/>
<dbReference type="EMBL" id="RHHN01000068">
    <property type="protein sequence ID" value="RNB50563.1"/>
    <property type="molecule type" value="Genomic_DNA"/>
</dbReference>
<evidence type="ECO:0000313" key="22">
    <source>
        <dbReference type="Proteomes" id="UP000276178"/>
    </source>
</evidence>
<evidence type="ECO:0000256" key="9">
    <source>
        <dbReference type="ARBA" id="ARBA00022777"/>
    </source>
</evidence>
<evidence type="ECO:0000256" key="4">
    <source>
        <dbReference type="ARBA" id="ARBA00022475"/>
    </source>
</evidence>
<evidence type="ECO:0000256" key="15">
    <source>
        <dbReference type="ARBA" id="ARBA00037219"/>
    </source>
</evidence>
<evidence type="ECO:0000256" key="10">
    <source>
        <dbReference type="ARBA" id="ARBA00022840"/>
    </source>
</evidence>
<dbReference type="SUPFAM" id="SSF47384">
    <property type="entry name" value="Homodimeric domain of signal transducing histidine kinase"/>
    <property type="match status" value="1"/>
</dbReference>
<dbReference type="GO" id="GO:0000155">
    <property type="term" value="F:phosphorelay sensor kinase activity"/>
    <property type="evidence" value="ECO:0007669"/>
    <property type="project" value="InterPro"/>
</dbReference>
<keyword evidence="5" id="KW-0597">Phosphoprotein</keyword>
<dbReference type="Gene3D" id="1.10.287.130">
    <property type="match status" value="1"/>
</dbReference>
<dbReference type="EMBL" id="BJOD01000029">
    <property type="protein sequence ID" value="GED26813.1"/>
    <property type="molecule type" value="Genomic_DNA"/>
</dbReference>
<keyword evidence="13" id="KW-0843">Virulence</keyword>
<keyword evidence="7 17" id="KW-0812">Transmembrane</keyword>
<reference evidence="20 23" key="2">
    <citation type="submission" date="2019-06" db="EMBL/GenBank/DDBJ databases">
        <title>Whole genome shotgun sequence of Brevibacillus agri NBRC 15538.</title>
        <authorList>
            <person name="Hosoyama A."/>
            <person name="Uohara A."/>
            <person name="Ohji S."/>
            <person name="Ichikawa N."/>
        </authorList>
    </citation>
    <scope>NUCLEOTIDE SEQUENCE [LARGE SCALE GENOMIC DNA]</scope>
    <source>
        <strain evidence="20 23">NBRC 15538</strain>
    </source>
</reference>
<dbReference type="Proteomes" id="UP000276178">
    <property type="component" value="Unassembled WGS sequence"/>
</dbReference>
<dbReference type="PROSITE" id="PS50885">
    <property type="entry name" value="HAMP"/>
    <property type="match status" value="1"/>
</dbReference>
<keyword evidence="12" id="KW-0902">Two-component regulatory system</keyword>
<keyword evidence="6" id="KW-0808">Transferase</keyword>
<feature type="transmembrane region" description="Helical" evidence="17">
    <location>
        <begin position="162"/>
        <end position="183"/>
    </location>
</feature>
<evidence type="ECO:0000256" key="11">
    <source>
        <dbReference type="ARBA" id="ARBA00022989"/>
    </source>
</evidence>
<evidence type="ECO:0000313" key="21">
    <source>
        <dbReference type="EMBL" id="RNB50563.1"/>
    </source>
</evidence>
<proteinExistence type="predicted"/>
<evidence type="ECO:0000256" key="7">
    <source>
        <dbReference type="ARBA" id="ARBA00022692"/>
    </source>
</evidence>
<evidence type="ECO:0000259" key="19">
    <source>
        <dbReference type="PROSITE" id="PS50885"/>
    </source>
</evidence>
<dbReference type="OrthoDB" id="9813151at2"/>
<dbReference type="CDD" id="cd00082">
    <property type="entry name" value="HisKA"/>
    <property type="match status" value="1"/>
</dbReference>
<dbReference type="Pfam" id="PF02518">
    <property type="entry name" value="HATPase_c"/>
    <property type="match status" value="1"/>
</dbReference>
<sequence length="453" mass="50679">MKSLYTRVVLVFVGIVMLSLVTAFFITTWLYEERAKGIVRDMLIENGSQMIATYQSTPTAELVPLMQHLSGLSLTHTQLYNAEGVPLLAEKGTSLQVEPRDVARVLAGEKLTDLLRIDTSASHEAALPVIGLPFQVDGQPYALFVTLTRNSADEELMNSIHLLYGLILFIGSFLILIAARYLVKPIVQLTEATRRMAEGEFAVEVPIKRKDEIGILSASFNQMAKKLGMLDQMRRDFVSNVSHEIGSPLTSISGFTKALKHKEVSEENRLRYLTIIEEESERLSRLSQNLLQLSQLQQENMPLRTKTYRLDEQIRKVVIALAPHWETKQIDFDLHLEPLMIEADEDQFSQVWINLLSNSIKFTPINGTIQITAVKKGNQCIVSISDNGIGIPEEERAHIFKPFYKVDKARNSAVKGNGLGLSIVKQIIDGHRGNIRVLGEAGKGATFEVTLPQ</sequence>
<feature type="domain" description="HAMP" evidence="19">
    <location>
        <begin position="180"/>
        <end position="232"/>
    </location>
</feature>
<comment type="subcellular location">
    <subcellularLocation>
        <location evidence="2">Cell membrane</location>
        <topology evidence="2">Multi-pass membrane protein</topology>
    </subcellularLocation>
</comment>
<name>A0A3M8AHB3_9BACL</name>
<evidence type="ECO:0000256" key="12">
    <source>
        <dbReference type="ARBA" id="ARBA00023012"/>
    </source>
</evidence>
<protein>
    <recommendedName>
        <fullName evidence="16">Heme sensor protein HssS</fullName>
        <ecNumber evidence="3">2.7.13.3</ecNumber>
    </recommendedName>
</protein>
<dbReference type="InterPro" id="IPR050398">
    <property type="entry name" value="HssS/ArlS-like"/>
</dbReference>